<reference evidence="2" key="1">
    <citation type="journal article" date="2019" name="Int. J. Syst. Evol. Microbiol.">
        <title>The Global Catalogue of Microorganisms (GCM) 10K type strain sequencing project: providing services to taxonomists for standard genome sequencing and annotation.</title>
        <authorList>
            <consortium name="The Broad Institute Genomics Platform"/>
            <consortium name="The Broad Institute Genome Sequencing Center for Infectious Disease"/>
            <person name="Wu L."/>
            <person name="Ma J."/>
        </authorList>
    </citation>
    <scope>NUCLEOTIDE SEQUENCE [LARGE SCALE GENOMIC DNA]</scope>
    <source>
        <strain evidence="2">JCM 18306</strain>
    </source>
</reference>
<keyword evidence="2" id="KW-1185">Reference proteome</keyword>
<evidence type="ECO:0000313" key="2">
    <source>
        <dbReference type="Proteomes" id="UP001499878"/>
    </source>
</evidence>
<dbReference type="RefSeq" id="WP_345631659.1">
    <property type="nucleotide sequence ID" value="NZ_BAABJR010000008.1"/>
</dbReference>
<comment type="caution">
    <text evidence="1">The sequence shown here is derived from an EMBL/GenBank/DDBJ whole genome shotgun (WGS) entry which is preliminary data.</text>
</comment>
<evidence type="ECO:0000313" key="1">
    <source>
        <dbReference type="EMBL" id="GAA5210168.1"/>
    </source>
</evidence>
<dbReference type="Proteomes" id="UP001499878">
    <property type="component" value="Unassembled WGS sequence"/>
</dbReference>
<name>A0ABP9T6R2_9ACTN</name>
<sequence>MAMVGLFWITEDCVYVGAEPTGTAPGVRLTKDGVETLGSDQGGRFWSWDLVGGIDVQDVAVRSTARRLASMAFDSLVVLVTGDGEHPPAFTVRVETENDGPIEATALAAAPGGIHTPDEHALSRTLLTRLTTGATPVETLLTWRHDEPEDVAPTRDQQLALLRHWTTTPA</sequence>
<protein>
    <submittedName>
        <fullName evidence="1">Uncharacterized protein</fullName>
    </submittedName>
</protein>
<dbReference type="EMBL" id="BAABJR010000008">
    <property type="protein sequence ID" value="GAA5210168.1"/>
    <property type="molecule type" value="Genomic_DNA"/>
</dbReference>
<accession>A0ABP9T6R2</accession>
<gene>
    <name evidence="1" type="ORF">GCM10023323_36710</name>
</gene>
<proteinExistence type="predicted"/>
<organism evidence="1 2">
    <name type="scientific">Streptomyces thinghirensis</name>
    <dbReference type="NCBI Taxonomy" id="551547"/>
    <lineage>
        <taxon>Bacteria</taxon>
        <taxon>Bacillati</taxon>
        <taxon>Actinomycetota</taxon>
        <taxon>Actinomycetes</taxon>
        <taxon>Kitasatosporales</taxon>
        <taxon>Streptomycetaceae</taxon>
        <taxon>Streptomyces</taxon>
    </lineage>
</organism>